<protein>
    <submittedName>
        <fullName evidence="1">Uncharacterized protein</fullName>
    </submittedName>
</protein>
<accession>A0AAN1PHL8</accession>
<sequence>MFAYGKMKPSCAINIFYNTFSIFLPISLMCTNISHYNVAGFRMIAFADADNKNYCRASAFGKLERLA</sequence>
<evidence type="ECO:0000313" key="1">
    <source>
        <dbReference type="EMBL" id="AXN00282.1"/>
    </source>
</evidence>
<reference evidence="1 2" key="1">
    <citation type="submission" date="2017-09" db="EMBL/GenBank/DDBJ databases">
        <authorList>
            <person name="Kim K.H."/>
            <person name="Chun B.H."/>
            <person name="Han G.S."/>
            <person name="Hyun S.G."/>
            <person name="Jeon C.O."/>
        </authorList>
    </citation>
    <scope>NUCLEOTIDE SEQUENCE [LARGE SCALE GENOMIC DNA]</scope>
    <source>
        <strain evidence="1 2">SH</strain>
    </source>
</reference>
<gene>
    <name evidence="1" type="ORF">CJF59_06860</name>
</gene>
<dbReference type="EMBL" id="CP023189">
    <property type="protein sequence ID" value="AXN00282.1"/>
    <property type="molecule type" value="Genomic_DNA"/>
</dbReference>
<proteinExistence type="predicted"/>
<name>A0AAN1PHL8_9PROT</name>
<organism evidence="1 2">
    <name type="scientific">Acetobacter pomorum</name>
    <dbReference type="NCBI Taxonomy" id="65959"/>
    <lineage>
        <taxon>Bacteria</taxon>
        <taxon>Pseudomonadati</taxon>
        <taxon>Pseudomonadota</taxon>
        <taxon>Alphaproteobacteria</taxon>
        <taxon>Acetobacterales</taxon>
        <taxon>Acetobacteraceae</taxon>
        <taxon>Acetobacter</taxon>
    </lineage>
</organism>
<reference evidence="1 2" key="2">
    <citation type="submission" date="2018-08" db="EMBL/GenBank/DDBJ databases">
        <title>Acetobacter oryzifermentans sp. nov., isolated from Korea traditional vinegar and reclassification of Acetobacter pasteurianus subsp. ascendens (Henneberg 1898) as Acetobacter ascendens comb. nov.</title>
        <authorList>
            <person name="Cho G.Y."/>
            <person name="Lee S.H."/>
        </authorList>
    </citation>
    <scope>NUCLEOTIDE SEQUENCE [LARGE SCALE GENOMIC DNA]</scope>
    <source>
        <strain evidence="1 2">SH</strain>
    </source>
</reference>
<dbReference type="Proteomes" id="UP000256572">
    <property type="component" value="Chromosome"/>
</dbReference>
<evidence type="ECO:0000313" key="2">
    <source>
        <dbReference type="Proteomes" id="UP000256572"/>
    </source>
</evidence>
<dbReference type="AlphaFoldDB" id="A0AAN1PHL8"/>